<dbReference type="SUPFAM" id="SSF54593">
    <property type="entry name" value="Glyoxalase/Bleomycin resistance protein/Dihydroxybiphenyl dioxygenase"/>
    <property type="match status" value="1"/>
</dbReference>
<sequence length="156" mass="17543">MNTRPIPPGYHSITPSAVVDDAKKALDFYARAFDARENYRLPVGDKIGHAEIQIGDSRFMLSDEFEDWGALGPKRRGGATGSFLIYVPDVDAAVDKAVKAGARVVQPVENQFWGDRMGTVEDPFGHRWMLGTHVEDVSDEEMQRRGEEWARRQAKH</sequence>
<protein>
    <submittedName>
        <fullName evidence="2">VOC family protein</fullName>
    </submittedName>
</protein>
<evidence type="ECO:0000313" key="3">
    <source>
        <dbReference type="Proteomes" id="UP001596036"/>
    </source>
</evidence>
<keyword evidence="3" id="KW-1185">Reference proteome</keyword>
<feature type="domain" description="VOC" evidence="1">
    <location>
        <begin position="9"/>
        <end position="133"/>
    </location>
</feature>
<dbReference type="Pfam" id="PF00903">
    <property type="entry name" value="Glyoxalase"/>
    <property type="match status" value="1"/>
</dbReference>
<name>A0ABW0SJE2_9GAMM</name>
<evidence type="ECO:0000313" key="2">
    <source>
        <dbReference type="EMBL" id="MFC5568766.1"/>
    </source>
</evidence>
<comment type="caution">
    <text evidence="2">The sequence shown here is derived from an EMBL/GenBank/DDBJ whole genome shotgun (WGS) entry which is preliminary data.</text>
</comment>
<dbReference type="InterPro" id="IPR004360">
    <property type="entry name" value="Glyas_Fos-R_dOase_dom"/>
</dbReference>
<dbReference type="PANTHER" id="PTHR34109">
    <property type="entry name" value="BNAUNNG04460D PROTEIN-RELATED"/>
    <property type="match status" value="1"/>
</dbReference>
<dbReference type="PANTHER" id="PTHR34109:SF1">
    <property type="entry name" value="VOC DOMAIN-CONTAINING PROTEIN"/>
    <property type="match status" value="1"/>
</dbReference>
<gene>
    <name evidence="2" type="ORF">ACFPN1_01640</name>
</gene>
<dbReference type="RefSeq" id="WP_386752429.1">
    <property type="nucleotide sequence ID" value="NZ_JBHSNM010000001.1"/>
</dbReference>
<dbReference type="Gene3D" id="3.30.720.110">
    <property type="match status" value="1"/>
</dbReference>
<reference evidence="3" key="1">
    <citation type="journal article" date="2019" name="Int. J. Syst. Evol. Microbiol.">
        <title>The Global Catalogue of Microorganisms (GCM) 10K type strain sequencing project: providing services to taxonomists for standard genome sequencing and annotation.</title>
        <authorList>
            <consortium name="The Broad Institute Genomics Platform"/>
            <consortium name="The Broad Institute Genome Sequencing Center for Infectious Disease"/>
            <person name="Wu L."/>
            <person name="Ma J."/>
        </authorList>
    </citation>
    <scope>NUCLEOTIDE SEQUENCE [LARGE SCALE GENOMIC DNA]</scope>
    <source>
        <strain evidence="3">KACC 11407</strain>
    </source>
</reference>
<evidence type="ECO:0000259" key="1">
    <source>
        <dbReference type="PROSITE" id="PS51819"/>
    </source>
</evidence>
<organism evidence="2 3">
    <name type="scientific">Lysobacter yangpyeongensis</name>
    <dbReference type="NCBI Taxonomy" id="346182"/>
    <lineage>
        <taxon>Bacteria</taxon>
        <taxon>Pseudomonadati</taxon>
        <taxon>Pseudomonadota</taxon>
        <taxon>Gammaproteobacteria</taxon>
        <taxon>Lysobacterales</taxon>
        <taxon>Lysobacteraceae</taxon>
        <taxon>Lysobacter</taxon>
    </lineage>
</organism>
<proteinExistence type="predicted"/>
<dbReference type="InterPro" id="IPR029068">
    <property type="entry name" value="Glyas_Bleomycin-R_OHBP_Dase"/>
</dbReference>
<dbReference type="Proteomes" id="UP001596036">
    <property type="component" value="Unassembled WGS sequence"/>
</dbReference>
<dbReference type="InterPro" id="IPR037523">
    <property type="entry name" value="VOC_core"/>
</dbReference>
<dbReference type="PROSITE" id="PS51819">
    <property type="entry name" value="VOC"/>
    <property type="match status" value="1"/>
</dbReference>
<dbReference type="EMBL" id="JBHSNM010000001">
    <property type="protein sequence ID" value="MFC5568766.1"/>
    <property type="molecule type" value="Genomic_DNA"/>
</dbReference>
<dbReference type="Gene3D" id="3.30.720.120">
    <property type="match status" value="1"/>
</dbReference>
<accession>A0ABW0SJE2</accession>
<dbReference type="CDD" id="cd07246">
    <property type="entry name" value="VOC_like"/>
    <property type="match status" value="1"/>
</dbReference>